<dbReference type="CDD" id="cd06437">
    <property type="entry name" value="CESA_CaSu_A2"/>
    <property type="match status" value="1"/>
</dbReference>
<dbReference type="SUPFAM" id="SSF53448">
    <property type="entry name" value="Nucleotide-diphospho-sugar transferases"/>
    <property type="match status" value="1"/>
</dbReference>
<evidence type="ECO:0000256" key="2">
    <source>
        <dbReference type="ARBA" id="ARBA00022676"/>
    </source>
</evidence>
<evidence type="ECO:0000256" key="5">
    <source>
        <dbReference type="ARBA" id="ARBA00022989"/>
    </source>
</evidence>
<comment type="similarity">
    <text evidence="10">Belongs to the glycosyltransferase 2 family. Plant cellulose synthase-like A subfamily.</text>
</comment>
<dbReference type="AlphaFoldDB" id="A0A8T0HHC5"/>
<dbReference type="GO" id="GO:0047259">
    <property type="term" value="F:glucomannan 4-beta-mannosyltransferase activity"/>
    <property type="evidence" value="ECO:0007669"/>
    <property type="project" value="UniProtKB-EC"/>
</dbReference>
<dbReference type="FunFam" id="3.90.550.10:FF:000015">
    <property type="entry name" value="Glucomannan 4-beta-mannosyltransferase 9"/>
    <property type="match status" value="1"/>
</dbReference>
<name>A0A8T0HHC5_CERPU</name>
<evidence type="ECO:0000256" key="11">
    <source>
        <dbReference type="ARBA" id="ARBA00066505"/>
    </source>
</evidence>
<dbReference type="EMBL" id="CM026427">
    <property type="protein sequence ID" value="KAG0570048.1"/>
    <property type="molecule type" value="Genomic_DNA"/>
</dbReference>
<keyword evidence="5 12" id="KW-1133">Transmembrane helix</keyword>
<keyword evidence="2" id="KW-0328">Glycosyltransferase</keyword>
<evidence type="ECO:0000313" key="15">
    <source>
        <dbReference type="Proteomes" id="UP000822688"/>
    </source>
</evidence>
<proteinExistence type="inferred from homology"/>
<keyword evidence="4 12" id="KW-0812">Transmembrane</keyword>
<dbReference type="GO" id="GO:0000139">
    <property type="term" value="C:Golgi membrane"/>
    <property type="evidence" value="ECO:0007669"/>
    <property type="project" value="UniProtKB-SubCell"/>
</dbReference>
<dbReference type="InterPro" id="IPR001173">
    <property type="entry name" value="Glyco_trans_2-like"/>
</dbReference>
<keyword evidence="15" id="KW-1185">Reference proteome</keyword>
<dbReference type="Proteomes" id="UP000822688">
    <property type="component" value="Chromosome 6"/>
</dbReference>
<sequence>MADVVSEAMVAPGSLSAIFDQLLKLWLDVRAPIVAPMLQFAINVCLVMVTMLFVERIFMCGVMVFVKLLRRTPESVYKFEAIKDDLEFGNSSYPMVLVQIPMYNEREVYQLSIQAACGLSWPADRVIIQVLDDSTDQSTKELVQMEVQRWASKGINIKYETRSNRKGYKAGALKQGMKHSYVATCDYVAIFDADFQPEADYLMRTVPFLVGNPQIALVQARWKFVNGDECLMTKMQEVSLNYHFSVEQRVGSATYGFFGFNGTAGVWRIRAMEEAGGWNDRTTVEDMDLAVRASLCGWKFVYIHDLEVKNELPSTFKAFRFQQHRWSCGPANLFRKVLPTILGNQKLRLWKRLHMIYAFFFVRKIVAHIVTFTFYCVVIPASVLVPEVDLPFWGAVYVPSTITLLNAITTPKSLHLLVFWILFENVMSLHRTKATIIGLLDIGNVNEWVVTEKLGNLMKYRSAKYGKKYTLQRMASNMLARGWKMSERLHILELWTGGFLMFCAWYDFYYQGKNHFFVYLFLQSVAFIIMGLGYVGTFVPSYS</sequence>
<evidence type="ECO:0000259" key="13">
    <source>
        <dbReference type="Pfam" id="PF13632"/>
    </source>
</evidence>
<dbReference type="Gene3D" id="3.90.550.10">
    <property type="entry name" value="Spore Coat Polysaccharide Biosynthesis Protein SpsA, Chain A"/>
    <property type="match status" value="1"/>
</dbReference>
<evidence type="ECO:0000256" key="1">
    <source>
        <dbReference type="ARBA" id="ARBA00004653"/>
    </source>
</evidence>
<dbReference type="PANTHER" id="PTHR32044">
    <property type="entry name" value="GLUCOMANNAN 4-BETA-MANNOSYLTRANSFERASE 9"/>
    <property type="match status" value="1"/>
</dbReference>
<comment type="subcellular location">
    <subcellularLocation>
        <location evidence="1">Golgi apparatus membrane</location>
        <topology evidence="1">Multi-pass membrane protein</topology>
    </subcellularLocation>
</comment>
<dbReference type="GO" id="GO:0071555">
    <property type="term" value="P:cell wall organization"/>
    <property type="evidence" value="ECO:0007669"/>
    <property type="project" value="UniProtKB-KW"/>
</dbReference>
<organism evidence="14 15">
    <name type="scientific">Ceratodon purpureus</name>
    <name type="common">Fire moss</name>
    <name type="synonym">Dicranum purpureum</name>
    <dbReference type="NCBI Taxonomy" id="3225"/>
    <lineage>
        <taxon>Eukaryota</taxon>
        <taxon>Viridiplantae</taxon>
        <taxon>Streptophyta</taxon>
        <taxon>Embryophyta</taxon>
        <taxon>Bryophyta</taxon>
        <taxon>Bryophytina</taxon>
        <taxon>Bryopsida</taxon>
        <taxon>Dicranidae</taxon>
        <taxon>Pseudoditrichales</taxon>
        <taxon>Ditrichaceae</taxon>
        <taxon>Ceratodon</taxon>
    </lineage>
</organism>
<feature type="transmembrane region" description="Helical" evidence="12">
    <location>
        <begin position="401"/>
        <end position="423"/>
    </location>
</feature>
<evidence type="ECO:0000256" key="4">
    <source>
        <dbReference type="ARBA" id="ARBA00022692"/>
    </source>
</evidence>
<feature type="domain" description="Glycosyltransferase 2-like" evidence="13">
    <location>
        <begin position="187"/>
        <end position="378"/>
    </location>
</feature>
<keyword evidence="8" id="KW-0961">Cell wall biogenesis/degradation</keyword>
<feature type="transmembrane region" description="Helical" evidence="12">
    <location>
        <begin position="40"/>
        <end position="66"/>
    </location>
</feature>
<keyword evidence="7 12" id="KW-0472">Membrane</keyword>
<dbReference type="GO" id="GO:0051753">
    <property type="term" value="F:mannan synthase activity"/>
    <property type="evidence" value="ECO:0007669"/>
    <property type="project" value="TreeGrafter"/>
</dbReference>
<evidence type="ECO:0000256" key="7">
    <source>
        <dbReference type="ARBA" id="ARBA00023136"/>
    </source>
</evidence>
<accession>A0A8T0HHC5</accession>
<keyword evidence="6" id="KW-0333">Golgi apparatus</keyword>
<comment type="catalytic activity">
    <reaction evidence="9">
        <text>GDP-mannose + (glucomannan)n = GDP + (glucomannan)n+1.</text>
        <dbReference type="EC" id="2.4.1.32"/>
    </reaction>
</comment>
<dbReference type="Pfam" id="PF13632">
    <property type="entry name" value="Glyco_trans_2_3"/>
    <property type="match status" value="1"/>
</dbReference>
<evidence type="ECO:0000256" key="8">
    <source>
        <dbReference type="ARBA" id="ARBA00023316"/>
    </source>
</evidence>
<feature type="transmembrane region" description="Helical" evidence="12">
    <location>
        <begin position="516"/>
        <end position="539"/>
    </location>
</feature>
<feature type="transmembrane region" description="Helical" evidence="12">
    <location>
        <begin position="356"/>
        <end position="381"/>
    </location>
</feature>
<evidence type="ECO:0000256" key="3">
    <source>
        <dbReference type="ARBA" id="ARBA00022679"/>
    </source>
</evidence>
<comment type="caution">
    <text evidence="14">The sequence shown here is derived from an EMBL/GenBank/DDBJ whole genome shotgun (WGS) entry which is preliminary data.</text>
</comment>
<evidence type="ECO:0000256" key="12">
    <source>
        <dbReference type="SAM" id="Phobius"/>
    </source>
</evidence>
<evidence type="ECO:0000256" key="6">
    <source>
        <dbReference type="ARBA" id="ARBA00023034"/>
    </source>
</evidence>
<evidence type="ECO:0000256" key="9">
    <source>
        <dbReference type="ARBA" id="ARBA00051800"/>
    </source>
</evidence>
<dbReference type="PANTHER" id="PTHR32044:SF77">
    <property type="entry name" value="GLUCOMANNAN 4-BETA-MANNOSYLTRANSFERASE 9"/>
    <property type="match status" value="1"/>
</dbReference>
<protein>
    <recommendedName>
        <fullName evidence="11">glucomannan 4-beta-mannosyltransferase</fullName>
        <ecNumber evidence="11">2.4.1.32</ecNumber>
    </recommendedName>
</protein>
<reference evidence="14 15" key="1">
    <citation type="submission" date="2020-06" db="EMBL/GenBank/DDBJ databases">
        <title>WGS assembly of Ceratodon purpureus strain R40.</title>
        <authorList>
            <person name="Carey S.B."/>
            <person name="Jenkins J."/>
            <person name="Shu S."/>
            <person name="Lovell J.T."/>
            <person name="Sreedasyam A."/>
            <person name="Maumus F."/>
            <person name="Tiley G.P."/>
            <person name="Fernandez-Pozo N."/>
            <person name="Barry K."/>
            <person name="Chen C."/>
            <person name="Wang M."/>
            <person name="Lipzen A."/>
            <person name="Daum C."/>
            <person name="Saski C.A."/>
            <person name="Payton A.C."/>
            <person name="Mcbreen J.C."/>
            <person name="Conrad R.E."/>
            <person name="Kollar L.M."/>
            <person name="Olsson S."/>
            <person name="Huttunen S."/>
            <person name="Landis J.B."/>
            <person name="Wickett N.J."/>
            <person name="Johnson M.G."/>
            <person name="Rensing S.A."/>
            <person name="Grimwood J."/>
            <person name="Schmutz J."/>
            <person name="Mcdaniel S.F."/>
        </authorList>
    </citation>
    <scope>NUCLEOTIDE SEQUENCE [LARGE SCALE GENOMIC DNA]</scope>
    <source>
        <strain evidence="14 15">R40</strain>
    </source>
</reference>
<keyword evidence="3" id="KW-0808">Transferase</keyword>
<dbReference type="EC" id="2.4.1.32" evidence="11"/>
<evidence type="ECO:0000256" key="10">
    <source>
        <dbReference type="ARBA" id="ARBA00060879"/>
    </source>
</evidence>
<dbReference type="InterPro" id="IPR029044">
    <property type="entry name" value="Nucleotide-diphossugar_trans"/>
</dbReference>
<gene>
    <name evidence="14" type="ORF">KC19_6G135500</name>
</gene>
<evidence type="ECO:0000313" key="14">
    <source>
        <dbReference type="EMBL" id="KAG0570048.1"/>
    </source>
</evidence>